<reference evidence="1 2" key="1">
    <citation type="journal article" date="2010" name="Nature">
        <title>Genome sequence of the palaeopolyploid soybean.</title>
        <authorList>
            <person name="Schmutz J."/>
            <person name="Cannon S.B."/>
            <person name="Schlueter J."/>
            <person name="Ma J."/>
            <person name="Mitros T."/>
            <person name="Nelson W."/>
            <person name="Hyten D.L."/>
            <person name="Song Q."/>
            <person name="Thelen J.J."/>
            <person name="Cheng J."/>
            <person name="Xu D."/>
            <person name="Hellsten U."/>
            <person name="May G.D."/>
            <person name="Yu Y."/>
            <person name="Sakurai T."/>
            <person name="Umezawa T."/>
            <person name="Bhattacharyya M.K."/>
            <person name="Sandhu D."/>
            <person name="Valliyodan B."/>
            <person name="Lindquist E."/>
            <person name="Peto M."/>
            <person name="Grant D."/>
            <person name="Shu S."/>
            <person name="Goodstein D."/>
            <person name="Barry K."/>
            <person name="Futrell-Griggs M."/>
            <person name="Abernathy B."/>
            <person name="Du J."/>
            <person name="Tian Z."/>
            <person name="Zhu L."/>
            <person name="Gill N."/>
            <person name="Joshi T."/>
            <person name="Libault M."/>
            <person name="Sethuraman A."/>
            <person name="Zhang X.-C."/>
            <person name="Shinozaki K."/>
            <person name="Nguyen H.T."/>
            <person name="Wing R.A."/>
            <person name="Cregan P."/>
            <person name="Specht J."/>
            <person name="Grimwood J."/>
            <person name="Rokhsar D."/>
            <person name="Stacey G."/>
            <person name="Shoemaker R.C."/>
            <person name="Jackson S.A."/>
        </authorList>
    </citation>
    <scope>NUCLEOTIDE SEQUENCE</scope>
    <source>
        <strain evidence="2">cv. Williams 82</strain>
        <tissue evidence="1">Callus</tissue>
    </source>
</reference>
<dbReference type="Proteomes" id="UP000008827">
    <property type="component" value="Chromosome 14"/>
</dbReference>
<dbReference type="Gramene" id="KRH16598">
    <property type="protein sequence ID" value="KRH16598"/>
    <property type="gene ID" value="GLYMA_14G164500"/>
</dbReference>
<dbReference type="InParanoid" id="A0A0R0GEF9"/>
<evidence type="ECO:0000313" key="2">
    <source>
        <dbReference type="EnsemblPlants" id="KRH16598"/>
    </source>
</evidence>
<gene>
    <name evidence="1" type="ORF">GLYMA_14G164500</name>
</gene>
<evidence type="ECO:0000313" key="1">
    <source>
        <dbReference type="EMBL" id="KRH16598.1"/>
    </source>
</evidence>
<keyword evidence="3" id="KW-1185">Reference proteome</keyword>
<name>A0A0R0GEF9_SOYBN</name>
<dbReference type="PANTHER" id="PTHR47150">
    <property type="entry name" value="OS12G0169200 PROTEIN"/>
    <property type="match status" value="1"/>
</dbReference>
<accession>A0A0R0GEF9</accession>
<dbReference type="PANTHER" id="PTHR47150:SF7">
    <property type="entry name" value="NUCLEASE"/>
    <property type="match status" value="1"/>
</dbReference>
<proteinExistence type="predicted"/>
<reference evidence="1" key="3">
    <citation type="submission" date="2018-07" db="EMBL/GenBank/DDBJ databases">
        <title>WGS assembly of Glycine max.</title>
        <authorList>
            <person name="Schmutz J."/>
            <person name="Cannon S."/>
            <person name="Schlueter J."/>
            <person name="Ma J."/>
            <person name="Mitros T."/>
            <person name="Nelson W."/>
            <person name="Hyten D."/>
            <person name="Song Q."/>
            <person name="Thelen J."/>
            <person name="Cheng J."/>
            <person name="Xu D."/>
            <person name="Hellsten U."/>
            <person name="May G."/>
            <person name="Yu Y."/>
            <person name="Sakurai T."/>
            <person name="Umezawa T."/>
            <person name="Bhattacharyya M."/>
            <person name="Sandhu D."/>
            <person name="Valliyodan B."/>
            <person name="Lindquist E."/>
            <person name="Peto M."/>
            <person name="Grant D."/>
            <person name="Shu S."/>
            <person name="Goodstein D."/>
            <person name="Barry K."/>
            <person name="Futrell-Griggs M."/>
            <person name="Abernathy B."/>
            <person name="Du J."/>
            <person name="Tian Z."/>
            <person name="Zhu L."/>
            <person name="Gill N."/>
            <person name="Joshi T."/>
            <person name="Libault M."/>
            <person name="Sethuraman A."/>
            <person name="Zhang X."/>
            <person name="Shinozaki K."/>
            <person name="Nguyen H."/>
            <person name="Wing R."/>
            <person name="Cregan P."/>
            <person name="Specht J."/>
            <person name="Grimwood J."/>
            <person name="Rokhsar D."/>
            <person name="Stacey G."/>
            <person name="Shoemaker R."/>
            <person name="Jackson S."/>
        </authorList>
    </citation>
    <scope>NUCLEOTIDE SEQUENCE</scope>
    <source>
        <tissue evidence="1">Callus</tissue>
    </source>
</reference>
<protein>
    <submittedName>
        <fullName evidence="1 2">Uncharacterized protein</fullName>
    </submittedName>
</protein>
<dbReference type="EnsemblPlants" id="KRH16598">
    <property type="protein sequence ID" value="KRH16598"/>
    <property type="gene ID" value="GLYMA_14G164500"/>
</dbReference>
<organism evidence="1">
    <name type="scientific">Glycine max</name>
    <name type="common">Soybean</name>
    <name type="synonym">Glycine hispida</name>
    <dbReference type="NCBI Taxonomy" id="3847"/>
    <lineage>
        <taxon>Eukaryota</taxon>
        <taxon>Viridiplantae</taxon>
        <taxon>Streptophyta</taxon>
        <taxon>Embryophyta</taxon>
        <taxon>Tracheophyta</taxon>
        <taxon>Spermatophyta</taxon>
        <taxon>Magnoliopsida</taxon>
        <taxon>eudicotyledons</taxon>
        <taxon>Gunneridae</taxon>
        <taxon>Pentapetalae</taxon>
        <taxon>rosids</taxon>
        <taxon>fabids</taxon>
        <taxon>Fabales</taxon>
        <taxon>Fabaceae</taxon>
        <taxon>Papilionoideae</taxon>
        <taxon>50 kb inversion clade</taxon>
        <taxon>NPAAA clade</taxon>
        <taxon>indigoferoid/millettioid clade</taxon>
        <taxon>Phaseoleae</taxon>
        <taxon>Glycine</taxon>
        <taxon>Glycine subgen. Soja</taxon>
    </lineage>
</organism>
<sequence>MDPNINFDTLWDQIKDKELEDNTNEEVIRLILQSQQVNIITRCKQRRKVVNRNREERHDRLSHMQRHVFLRVVEALDNHDEYFQMGVDATRRKGLSSLQKCIVAFCIFAYGSFVDSVDEYIRIVETIVVECLQRFVSSICAIFGDEYLGRPNNENTGRLQQMGQFCRGDHDNPTIIIEVVTSQDLWI</sequence>
<reference evidence="2" key="2">
    <citation type="submission" date="2018-02" db="UniProtKB">
        <authorList>
            <consortium name="EnsemblPlants"/>
        </authorList>
    </citation>
    <scope>IDENTIFICATION</scope>
    <source>
        <strain evidence="2">Williams 82</strain>
    </source>
</reference>
<evidence type="ECO:0000313" key="3">
    <source>
        <dbReference type="Proteomes" id="UP000008827"/>
    </source>
</evidence>
<dbReference type="EMBL" id="CM000847">
    <property type="protein sequence ID" value="KRH16598.1"/>
    <property type="molecule type" value="Genomic_DNA"/>
</dbReference>
<dbReference type="AlphaFoldDB" id="A0A0R0GEF9"/>